<dbReference type="InterPro" id="IPR036249">
    <property type="entry name" value="Thioredoxin-like_sf"/>
</dbReference>
<accession>A0AA35SIV7</accession>
<gene>
    <name evidence="1" type="ORF">GBAR_LOCUS17535</name>
</gene>
<keyword evidence="2" id="KW-1185">Reference proteome</keyword>
<proteinExistence type="predicted"/>
<reference evidence="1" key="1">
    <citation type="submission" date="2023-03" db="EMBL/GenBank/DDBJ databases">
        <authorList>
            <person name="Steffen K."/>
            <person name="Cardenas P."/>
        </authorList>
    </citation>
    <scope>NUCLEOTIDE SEQUENCE</scope>
</reference>
<dbReference type="SUPFAM" id="SSF52833">
    <property type="entry name" value="Thioredoxin-like"/>
    <property type="match status" value="1"/>
</dbReference>
<evidence type="ECO:0000313" key="2">
    <source>
        <dbReference type="Proteomes" id="UP001174909"/>
    </source>
</evidence>
<evidence type="ECO:0000313" key="1">
    <source>
        <dbReference type="EMBL" id="CAI8030900.1"/>
    </source>
</evidence>
<name>A0AA35SIV7_GEOBA</name>
<organism evidence="1 2">
    <name type="scientific">Geodia barretti</name>
    <name type="common">Barrett's horny sponge</name>
    <dbReference type="NCBI Taxonomy" id="519541"/>
    <lineage>
        <taxon>Eukaryota</taxon>
        <taxon>Metazoa</taxon>
        <taxon>Porifera</taxon>
        <taxon>Demospongiae</taxon>
        <taxon>Heteroscleromorpha</taxon>
        <taxon>Tetractinellida</taxon>
        <taxon>Astrophorina</taxon>
        <taxon>Geodiidae</taxon>
        <taxon>Geodia</taxon>
    </lineage>
</organism>
<dbReference type="Proteomes" id="UP001174909">
    <property type="component" value="Unassembled WGS sequence"/>
</dbReference>
<dbReference type="EMBL" id="CASHTH010002505">
    <property type="protein sequence ID" value="CAI8030900.1"/>
    <property type="molecule type" value="Genomic_DNA"/>
</dbReference>
<protein>
    <submittedName>
        <fullName evidence="1">Uncharacterized protein</fullName>
    </submittedName>
</protein>
<dbReference type="AlphaFoldDB" id="A0AA35SIV7"/>
<comment type="caution">
    <text evidence="1">The sequence shown here is derived from an EMBL/GenBank/DDBJ whole genome shotgun (WGS) entry which is preliminary data.</text>
</comment>
<sequence>MNKKGWVGKVLLVLAVMLPIGGMAFSVYLSTSGTSWSPFGKQQSGDESEYVLTSEDFPTAELDIGNQVGSQIPDFTLTLADGSAVTSAGLVEEGRPTYLFFWATI</sequence>
<dbReference type="Gene3D" id="3.40.30.10">
    <property type="entry name" value="Glutaredoxin"/>
    <property type="match status" value="1"/>
</dbReference>